<comment type="caution">
    <text evidence="1">The sequence shown here is derived from an EMBL/GenBank/DDBJ whole genome shotgun (WGS) entry which is preliminary data.</text>
</comment>
<proteinExistence type="predicted"/>
<dbReference type="EMBL" id="MGAF01000031">
    <property type="protein sequence ID" value="OGK40559.1"/>
    <property type="molecule type" value="Genomic_DNA"/>
</dbReference>
<dbReference type="Proteomes" id="UP000179270">
    <property type="component" value="Unassembled WGS sequence"/>
</dbReference>
<gene>
    <name evidence="1" type="ORF">A3A74_00325</name>
</gene>
<sequence>MFPGTLPDNTQHSLALLGKSKILDQAYLAGESSLALQLGHRRSIDFDFFSKAEFNVDEIKKQLNKIGSHEVDNESPKTMVGKFNEIKFSYFYYPYPLIKPTKKFLNINLASLEDIAGMKLVAITDRGTRKDFIDLYFLAKKCFPFEKMFGFYDKKYQKLSSNLFTLIKSLQFYYDADNKEMPEMIEKVEWEEVKKFMQKEVVRLANKYI</sequence>
<protein>
    <recommendedName>
        <fullName evidence="3">Nucleotidyltransferase</fullName>
    </recommendedName>
</protein>
<evidence type="ECO:0008006" key="3">
    <source>
        <dbReference type="Google" id="ProtNLM"/>
    </source>
</evidence>
<evidence type="ECO:0000313" key="1">
    <source>
        <dbReference type="EMBL" id="OGK40559.1"/>
    </source>
</evidence>
<dbReference type="InterPro" id="IPR014942">
    <property type="entry name" value="AbiEii"/>
</dbReference>
<accession>A0A1F7IB26</accession>
<dbReference type="STRING" id="1802055.A3A74_00325"/>
<dbReference type="AlphaFoldDB" id="A0A1F7IB26"/>
<name>A0A1F7IB26_9BACT</name>
<dbReference type="Pfam" id="PF08843">
    <property type="entry name" value="AbiEii"/>
    <property type="match status" value="1"/>
</dbReference>
<organism evidence="1 2">
    <name type="scientific">Candidatus Roizmanbacteria bacterium RIFCSPLOWO2_01_FULL_35_13</name>
    <dbReference type="NCBI Taxonomy" id="1802055"/>
    <lineage>
        <taxon>Bacteria</taxon>
        <taxon>Candidatus Roizmaniibacteriota</taxon>
    </lineage>
</organism>
<evidence type="ECO:0000313" key="2">
    <source>
        <dbReference type="Proteomes" id="UP000179270"/>
    </source>
</evidence>
<reference evidence="1 2" key="1">
    <citation type="journal article" date="2016" name="Nat. Commun.">
        <title>Thousands of microbial genomes shed light on interconnected biogeochemical processes in an aquifer system.</title>
        <authorList>
            <person name="Anantharaman K."/>
            <person name="Brown C.T."/>
            <person name="Hug L.A."/>
            <person name="Sharon I."/>
            <person name="Castelle C.J."/>
            <person name="Probst A.J."/>
            <person name="Thomas B.C."/>
            <person name="Singh A."/>
            <person name="Wilkins M.J."/>
            <person name="Karaoz U."/>
            <person name="Brodie E.L."/>
            <person name="Williams K.H."/>
            <person name="Hubbard S.S."/>
            <person name="Banfield J.F."/>
        </authorList>
    </citation>
    <scope>NUCLEOTIDE SEQUENCE [LARGE SCALE GENOMIC DNA]</scope>
</reference>